<protein>
    <submittedName>
        <fullName evidence="7">MFS transporter</fullName>
    </submittedName>
</protein>
<evidence type="ECO:0000256" key="5">
    <source>
        <dbReference type="SAM" id="Phobius"/>
    </source>
</evidence>
<sequence length="410" mass="41902">MTQQSSSAPGIATVVPTTGPHTARKAGLIAGIILVSLNLRPAITSLGPLLPQIEEDLGLSGTGAGLLTMLPVLCLGVFAGLGPTLRHRFGEDRVLLGCLPVLLGGILLRLLDPTALLYVGTVVVGGAIAVANVVLPSLIKREFPDRVPLMMATYTMALTFGGAAAAGAVIPLQSVVDTDWRGSLGLLAVPVVVGVVAWLPFGLRRVRTRADGRAPIGPLLRNRLAWLVTAFVGLEALLAYVIFGWLPAICVSRGMSEAAAGYMMSAITFLQAAGSMVVPFFIDRGGRGQRGFCVVVALGTAVGLVGIVVAPLWTIWLWALVLGIIGGAAFSLALTLIGLRAGDGDTAAGLSSMSQGVGYALAAAGPFGVGALYQLSGGWGVPLAVLVALCVLMAVIGVGAGRDATLSREM</sequence>
<evidence type="ECO:0000313" key="7">
    <source>
        <dbReference type="EMBL" id="GHE57326.1"/>
    </source>
</evidence>
<reference evidence="7" key="2">
    <citation type="submission" date="2020-09" db="EMBL/GenBank/DDBJ databases">
        <authorList>
            <person name="Sun Q."/>
            <person name="Zhou Y."/>
        </authorList>
    </citation>
    <scope>NUCLEOTIDE SEQUENCE</scope>
    <source>
        <strain evidence="7">CGMCC 4.7403</strain>
    </source>
</reference>
<feature type="transmembrane region" description="Helical" evidence="5">
    <location>
        <begin position="117"/>
        <end position="139"/>
    </location>
</feature>
<reference evidence="7" key="1">
    <citation type="journal article" date="2014" name="Int. J. Syst. Evol. Microbiol.">
        <title>Complete genome sequence of Corynebacterium casei LMG S-19264T (=DSM 44701T), isolated from a smear-ripened cheese.</title>
        <authorList>
            <consortium name="US DOE Joint Genome Institute (JGI-PGF)"/>
            <person name="Walter F."/>
            <person name="Albersmeier A."/>
            <person name="Kalinowski J."/>
            <person name="Ruckert C."/>
        </authorList>
    </citation>
    <scope>NUCLEOTIDE SEQUENCE</scope>
    <source>
        <strain evidence="7">CGMCC 4.7403</strain>
    </source>
</reference>
<comment type="subcellular location">
    <subcellularLocation>
        <location evidence="1">Cell membrane</location>
        <topology evidence="1">Multi-pass membrane protein</topology>
    </subcellularLocation>
</comment>
<feature type="transmembrane region" description="Helical" evidence="5">
    <location>
        <begin position="224"/>
        <end position="246"/>
    </location>
</feature>
<evidence type="ECO:0000256" key="1">
    <source>
        <dbReference type="ARBA" id="ARBA00004651"/>
    </source>
</evidence>
<dbReference type="InterPro" id="IPR036259">
    <property type="entry name" value="MFS_trans_sf"/>
</dbReference>
<evidence type="ECO:0000313" key="8">
    <source>
        <dbReference type="Proteomes" id="UP000603227"/>
    </source>
</evidence>
<feature type="transmembrane region" description="Helical" evidence="5">
    <location>
        <begin position="63"/>
        <end position="82"/>
    </location>
</feature>
<feature type="transmembrane region" description="Helical" evidence="5">
    <location>
        <begin position="258"/>
        <end position="282"/>
    </location>
</feature>
<dbReference type="RefSeq" id="WP_189787355.1">
    <property type="nucleotide sequence ID" value="NZ_BNAT01000045.1"/>
</dbReference>
<dbReference type="CDD" id="cd17339">
    <property type="entry name" value="MFS_NIMT_CynX_like"/>
    <property type="match status" value="1"/>
</dbReference>
<feature type="transmembrane region" description="Helical" evidence="5">
    <location>
        <begin position="315"/>
        <end position="337"/>
    </location>
</feature>
<dbReference type="EMBL" id="BNAT01000045">
    <property type="protein sequence ID" value="GHE57326.1"/>
    <property type="molecule type" value="Genomic_DNA"/>
</dbReference>
<dbReference type="PANTHER" id="PTHR23523:SF2">
    <property type="entry name" value="2-NITROIMIDAZOLE TRANSPORTER"/>
    <property type="match status" value="1"/>
</dbReference>
<proteinExistence type="predicted"/>
<organism evidence="7 8">
    <name type="scientific">Streptomyces capitiformicae</name>
    <dbReference type="NCBI Taxonomy" id="2014920"/>
    <lineage>
        <taxon>Bacteria</taxon>
        <taxon>Bacillati</taxon>
        <taxon>Actinomycetota</taxon>
        <taxon>Actinomycetes</taxon>
        <taxon>Kitasatosporales</taxon>
        <taxon>Streptomycetaceae</taxon>
        <taxon>Streptomyces</taxon>
    </lineage>
</organism>
<keyword evidence="4 5" id="KW-0472">Membrane</keyword>
<dbReference type="AlphaFoldDB" id="A0A918ZM63"/>
<feature type="transmembrane region" description="Helical" evidence="5">
    <location>
        <begin position="184"/>
        <end position="203"/>
    </location>
</feature>
<feature type="transmembrane region" description="Helical" evidence="5">
    <location>
        <begin position="94"/>
        <end position="111"/>
    </location>
</feature>
<keyword evidence="3 5" id="KW-1133">Transmembrane helix</keyword>
<dbReference type="SUPFAM" id="SSF103473">
    <property type="entry name" value="MFS general substrate transporter"/>
    <property type="match status" value="1"/>
</dbReference>
<keyword evidence="8" id="KW-1185">Reference proteome</keyword>
<accession>A0A918ZM63</accession>
<dbReference type="InterPro" id="IPR052524">
    <property type="entry name" value="MFS_Cyanate_Porter"/>
</dbReference>
<comment type="caution">
    <text evidence="7">The sequence shown here is derived from an EMBL/GenBank/DDBJ whole genome shotgun (WGS) entry which is preliminary data.</text>
</comment>
<dbReference type="PROSITE" id="PS50850">
    <property type="entry name" value="MFS"/>
    <property type="match status" value="1"/>
</dbReference>
<dbReference type="PANTHER" id="PTHR23523">
    <property type="match status" value="1"/>
</dbReference>
<dbReference type="InterPro" id="IPR020846">
    <property type="entry name" value="MFS_dom"/>
</dbReference>
<dbReference type="Proteomes" id="UP000603227">
    <property type="component" value="Unassembled WGS sequence"/>
</dbReference>
<evidence type="ECO:0000259" key="6">
    <source>
        <dbReference type="PROSITE" id="PS50850"/>
    </source>
</evidence>
<dbReference type="Pfam" id="PF07690">
    <property type="entry name" value="MFS_1"/>
    <property type="match status" value="1"/>
</dbReference>
<dbReference type="Gene3D" id="1.20.1250.20">
    <property type="entry name" value="MFS general substrate transporter like domains"/>
    <property type="match status" value="2"/>
</dbReference>
<dbReference type="GO" id="GO:0022857">
    <property type="term" value="F:transmembrane transporter activity"/>
    <property type="evidence" value="ECO:0007669"/>
    <property type="project" value="InterPro"/>
</dbReference>
<evidence type="ECO:0000256" key="2">
    <source>
        <dbReference type="ARBA" id="ARBA00022692"/>
    </source>
</evidence>
<dbReference type="InterPro" id="IPR011701">
    <property type="entry name" value="MFS"/>
</dbReference>
<evidence type="ECO:0000256" key="3">
    <source>
        <dbReference type="ARBA" id="ARBA00022989"/>
    </source>
</evidence>
<feature type="transmembrane region" description="Helical" evidence="5">
    <location>
        <begin position="151"/>
        <end position="172"/>
    </location>
</feature>
<feature type="domain" description="Major facilitator superfamily (MFS) profile" evidence="6">
    <location>
        <begin position="224"/>
        <end position="410"/>
    </location>
</feature>
<feature type="transmembrane region" description="Helical" evidence="5">
    <location>
        <begin position="381"/>
        <end position="401"/>
    </location>
</feature>
<keyword evidence="2 5" id="KW-0812">Transmembrane</keyword>
<name>A0A918ZM63_9ACTN</name>
<feature type="transmembrane region" description="Helical" evidence="5">
    <location>
        <begin position="291"/>
        <end position="309"/>
    </location>
</feature>
<dbReference type="GO" id="GO:0005886">
    <property type="term" value="C:plasma membrane"/>
    <property type="evidence" value="ECO:0007669"/>
    <property type="project" value="UniProtKB-SubCell"/>
</dbReference>
<gene>
    <name evidence="7" type="ORF">GCM10017771_80120</name>
</gene>
<feature type="transmembrane region" description="Helical" evidence="5">
    <location>
        <begin position="26"/>
        <end position="43"/>
    </location>
</feature>
<feature type="transmembrane region" description="Helical" evidence="5">
    <location>
        <begin position="357"/>
        <end position="375"/>
    </location>
</feature>
<evidence type="ECO:0000256" key="4">
    <source>
        <dbReference type="ARBA" id="ARBA00023136"/>
    </source>
</evidence>